<feature type="chain" id="PRO_5012278575" evidence="2">
    <location>
        <begin position="26"/>
        <end position="466"/>
    </location>
</feature>
<name>A0A1T4S390_9BACT</name>
<feature type="region of interest" description="Disordered" evidence="1">
    <location>
        <begin position="70"/>
        <end position="110"/>
    </location>
</feature>
<dbReference type="RefSeq" id="WP_208610608.1">
    <property type="nucleotide sequence ID" value="NZ_FUWR01000029.1"/>
</dbReference>
<feature type="compositionally biased region" description="Polar residues" evidence="1">
    <location>
        <begin position="70"/>
        <end position="81"/>
    </location>
</feature>
<evidence type="ECO:0000313" key="4">
    <source>
        <dbReference type="Proteomes" id="UP000190102"/>
    </source>
</evidence>
<accession>A0A1T4S390</accession>
<evidence type="ECO:0000313" key="3">
    <source>
        <dbReference type="EMBL" id="SKA22695.1"/>
    </source>
</evidence>
<sequence>MNMNRLGICLIALLLVLSCTGLAPAASVQDAVGICATKKGKAHSCCSLLLDDPDELQQCVSLLTQKQPSQPAKSTVTSRNSVPPPHKRSTSAPTESPVRETDQADSSRSTGERTFIYHIGGFPPHDMSHLLVSGWKKDEATSISSVNTVTKGYGIKSGDIKLFEKKLLDISAIIKEVPSLNPPRGCAPRLGRAIDDVYDIKDSFSKKQPIRGQILAGCFKLYERKVKRNGVSTTEWQPDHETRQYHISVNNLDDMLKGQNWTNGPSPIRPLEQFFTAPQQVGELQGFPIYARQVTPEGVPRSMFVLISRKGVQPFLPVGREQFIKALINTLEYEIKTTYYTSRNNLPDNIKNVRAMYQQQLISLRPEEKEMPACFLNRHHDSWGQGNVPLDTPDCKPIVRLNPDLINPKAPRTSVQFVMIRNFEDIQQRYNELPAASKDSLSNFRVTIDTITQTDWSKVYNLIGKP</sequence>
<evidence type="ECO:0000256" key="2">
    <source>
        <dbReference type="SAM" id="SignalP"/>
    </source>
</evidence>
<organism evidence="3 4">
    <name type="scientific">Trichlorobacter thiogenes</name>
    <dbReference type="NCBI Taxonomy" id="115783"/>
    <lineage>
        <taxon>Bacteria</taxon>
        <taxon>Pseudomonadati</taxon>
        <taxon>Thermodesulfobacteriota</taxon>
        <taxon>Desulfuromonadia</taxon>
        <taxon>Geobacterales</taxon>
        <taxon>Geobacteraceae</taxon>
        <taxon>Trichlorobacter</taxon>
    </lineage>
</organism>
<protein>
    <submittedName>
        <fullName evidence="3">Uncharacterized protein</fullName>
    </submittedName>
</protein>
<dbReference type="Proteomes" id="UP000190102">
    <property type="component" value="Unassembled WGS sequence"/>
</dbReference>
<reference evidence="4" key="1">
    <citation type="submission" date="2017-02" db="EMBL/GenBank/DDBJ databases">
        <authorList>
            <person name="Varghese N."/>
            <person name="Submissions S."/>
        </authorList>
    </citation>
    <scope>NUCLEOTIDE SEQUENCE [LARGE SCALE GENOMIC DNA]</scope>
    <source>
        <strain evidence="4">ATCC BAA-34</strain>
    </source>
</reference>
<proteinExistence type="predicted"/>
<feature type="signal peptide" evidence="2">
    <location>
        <begin position="1"/>
        <end position="25"/>
    </location>
</feature>
<keyword evidence="2" id="KW-0732">Signal</keyword>
<evidence type="ECO:0000256" key="1">
    <source>
        <dbReference type="SAM" id="MobiDB-lite"/>
    </source>
</evidence>
<dbReference type="STRING" id="115783.SAMN02745119_03222"/>
<dbReference type="AlphaFoldDB" id="A0A1T4S390"/>
<dbReference type="EMBL" id="FUWR01000029">
    <property type="protein sequence ID" value="SKA22695.1"/>
    <property type="molecule type" value="Genomic_DNA"/>
</dbReference>
<dbReference type="PROSITE" id="PS51257">
    <property type="entry name" value="PROKAR_LIPOPROTEIN"/>
    <property type="match status" value="1"/>
</dbReference>
<keyword evidence="4" id="KW-1185">Reference proteome</keyword>
<gene>
    <name evidence="3" type="ORF">SAMN02745119_03222</name>
</gene>